<dbReference type="EMBL" id="CP002116">
    <property type="protein sequence ID" value="ADK79402.1"/>
    <property type="molecule type" value="Genomic_DNA"/>
</dbReference>
<evidence type="ECO:0000313" key="3">
    <source>
        <dbReference type="EMBL" id="ADK79402.1"/>
    </source>
</evidence>
<keyword evidence="2" id="KW-0472">Membrane</keyword>
<reference evidence="3 4" key="1">
    <citation type="journal article" date="2010" name="Stand. Genomic Sci.">
        <title>Complete genome sequence of Spirochaeta smaragdinae type strain (SEBR 4228).</title>
        <authorList>
            <person name="Mavromatis K."/>
            <person name="Yasawong M."/>
            <person name="Chertkov O."/>
            <person name="Lapidus A."/>
            <person name="Lucas S."/>
            <person name="Nolan M."/>
            <person name="Del Rio T.G."/>
            <person name="Tice H."/>
            <person name="Cheng J.F."/>
            <person name="Pitluck S."/>
            <person name="Liolios K."/>
            <person name="Ivanova N."/>
            <person name="Tapia R."/>
            <person name="Han C."/>
            <person name="Bruce D."/>
            <person name="Goodwin L."/>
            <person name="Pati A."/>
            <person name="Chen A."/>
            <person name="Palaniappan K."/>
            <person name="Land M."/>
            <person name="Hauser L."/>
            <person name="Chang Y.J."/>
            <person name="Jeffries C.D."/>
            <person name="Detter J.C."/>
            <person name="Rohde M."/>
            <person name="Brambilla E."/>
            <person name="Spring S."/>
            <person name="Goker M."/>
            <person name="Sikorski J."/>
            <person name="Woyke T."/>
            <person name="Bristow J."/>
            <person name="Eisen J.A."/>
            <person name="Markowitz V."/>
            <person name="Hugenholtz P."/>
            <person name="Klenk H.P."/>
            <person name="Kyrpides N.C."/>
        </authorList>
    </citation>
    <scope>NUCLEOTIDE SEQUENCE [LARGE SCALE GENOMIC DNA]</scope>
    <source>
        <strain evidence="4">DSM 11293 / JCM 15392 / SEBR 4228</strain>
    </source>
</reference>
<keyword evidence="4" id="KW-1185">Reference proteome</keyword>
<dbReference type="KEGG" id="ssm:Spirs_0246"/>
<protein>
    <submittedName>
        <fullName evidence="3">Uncharacterized protein</fullName>
    </submittedName>
</protein>
<dbReference type="AlphaFoldDB" id="E1RAB1"/>
<feature type="transmembrane region" description="Helical" evidence="2">
    <location>
        <begin position="51"/>
        <end position="67"/>
    </location>
</feature>
<accession>E1RAB1</accession>
<gene>
    <name evidence="3" type="ordered locus">Spirs_0246</name>
</gene>
<name>E1RAB1_SEDSS</name>
<dbReference type="OrthoDB" id="92590at2"/>
<dbReference type="STRING" id="573413.Spirs_0246"/>
<feature type="transmembrane region" description="Helical" evidence="2">
    <location>
        <begin position="73"/>
        <end position="93"/>
    </location>
</feature>
<dbReference type="eggNOG" id="ENOG503059E">
    <property type="taxonomic scope" value="Bacteria"/>
</dbReference>
<evidence type="ECO:0000256" key="2">
    <source>
        <dbReference type="SAM" id="Phobius"/>
    </source>
</evidence>
<sequence length="145" mass="17197">MKKVDDSNIMEGLEEKREEIIREINEYNRERDQIRAMLGKIGGKSYSKTDMIINIVFLTIILLLFILELTTHFLPAFISLEVSVLLVSIKIVWMIHSQHRFNHFQFWVLNSIEFRINNMHKMVRGMEKELKQLREDKHNTNAVGP</sequence>
<dbReference type="RefSeq" id="WP_013252866.1">
    <property type="nucleotide sequence ID" value="NC_014364.1"/>
</dbReference>
<feature type="coiled-coil region" evidence="1">
    <location>
        <begin position="10"/>
        <end position="37"/>
    </location>
</feature>
<dbReference type="Proteomes" id="UP000002318">
    <property type="component" value="Chromosome"/>
</dbReference>
<dbReference type="HOGENOM" id="CLU_150567_0_0_12"/>
<evidence type="ECO:0000313" key="4">
    <source>
        <dbReference type="Proteomes" id="UP000002318"/>
    </source>
</evidence>
<feature type="coiled-coil region" evidence="1">
    <location>
        <begin position="116"/>
        <end position="143"/>
    </location>
</feature>
<evidence type="ECO:0000256" key="1">
    <source>
        <dbReference type="SAM" id="Coils"/>
    </source>
</evidence>
<proteinExistence type="predicted"/>
<keyword evidence="2" id="KW-0812">Transmembrane</keyword>
<organism evidence="3 4">
    <name type="scientific">Sediminispirochaeta smaragdinae (strain DSM 11293 / JCM 15392 / SEBR 4228)</name>
    <name type="common">Spirochaeta smaragdinae</name>
    <dbReference type="NCBI Taxonomy" id="573413"/>
    <lineage>
        <taxon>Bacteria</taxon>
        <taxon>Pseudomonadati</taxon>
        <taxon>Spirochaetota</taxon>
        <taxon>Spirochaetia</taxon>
        <taxon>Spirochaetales</taxon>
        <taxon>Spirochaetaceae</taxon>
        <taxon>Sediminispirochaeta</taxon>
    </lineage>
</organism>
<keyword evidence="1" id="KW-0175">Coiled coil</keyword>
<keyword evidence="2" id="KW-1133">Transmembrane helix</keyword>